<sequence length="117" mass="13543">MYHALIIHKTWQKRAVVKTIDCRDIVPTNFYISDPTASKPLKCIFLVYCMLPTNWNGSLKIYYRIIRPFFLKHQKKVDDALDKAATTAQEVMDEVESTAKDAAADTVRRQYVDNKSD</sequence>
<comment type="caution">
    <text evidence="1">The sequence shown here is derived from an EMBL/GenBank/DDBJ whole genome shotgun (WGS) entry which is preliminary data.</text>
</comment>
<proteinExistence type="predicted"/>
<accession>A0AAD9N161</accession>
<protein>
    <submittedName>
        <fullName evidence="1">Uncharacterized protein</fullName>
    </submittedName>
</protein>
<evidence type="ECO:0000313" key="1">
    <source>
        <dbReference type="EMBL" id="KAK2153352.1"/>
    </source>
</evidence>
<reference evidence="1" key="1">
    <citation type="journal article" date="2023" name="Mol. Biol. Evol.">
        <title>Third-Generation Sequencing Reveals the Adaptive Role of the Epigenome in Three Deep-Sea Polychaetes.</title>
        <authorList>
            <person name="Perez M."/>
            <person name="Aroh O."/>
            <person name="Sun Y."/>
            <person name="Lan Y."/>
            <person name="Juniper S.K."/>
            <person name="Young C.R."/>
            <person name="Angers B."/>
            <person name="Qian P.Y."/>
        </authorList>
    </citation>
    <scope>NUCLEOTIDE SEQUENCE</scope>
    <source>
        <strain evidence="1">P08H-3</strain>
    </source>
</reference>
<name>A0AAD9N161_9ANNE</name>
<keyword evidence="2" id="KW-1185">Reference proteome</keyword>
<dbReference type="EMBL" id="JAODUP010000300">
    <property type="protein sequence ID" value="KAK2153352.1"/>
    <property type="molecule type" value="Genomic_DNA"/>
</dbReference>
<organism evidence="1 2">
    <name type="scientific">Paralvinella palmiformis</name>
    <dbReference type="NCBI Taxonomy" id="53620"/>
    <lineage>
        <taxon>Eukaryota</taxon>
        <taxon>Metazoa</taxon>
        <taxon>Spiralia</taxon>
        <taxon>Lophotrochozoa</taxon>
        <taxon>Annelida</taxon>
        <taxon>Polychaeta</taxon>
        <taxon>Sedentaria</taxon>
        <taxon>Canalipalpata</taxon>
        <taxon>Terebellida</taxon>
        <taxon>Terebelliformia</taxon>
        <taxon>Alvinellidae</taxon>
        <taxon>Paralvinella</taxon>
    </lineage>
</organism>
<gene>
    <name evidence="1" type="ORF">LSH36_300g05076</name>
</gene>
<dbReference type="AlphaFoldDB" id="A0AAD9N161"/>
<evidence type="ECO:0000313" key="2">
    <source>
        <dbReference type="Proteomes" id="UP001208570"/>
    </source>
</evidence>
<dbReference type="Proteomes" id="UP001208570">
    <property type="component" value="Unassembled WGS sequence"/>
</dbReference>